<dbReference type="Pfam" id="PF19842">
    <property type="entry name" value="YqeC"/>
    <property type="match status" value="1"/>
</dbReference>
<name>A0A1H3NGH0_9FIRM</name>
<proteinExistence type="predicted"/>
<protein>
    <submittedName>
        <fullName evidence="1">Probable selenium-dependent hydroxylase accessory protein YqeC</fullName>
    </submittedName>
</protein>
<keyword evidence="2" id="KW-1185">Reference proteome</keyword>
<dbReference type="EMBL" id="FNQE01000010">
    <property type="protein sequence ID" value="SDY88022.1"/>
    <property type="molecule type" value="Genomic_DNA"/>
</dbReference>
<evidence type="ECO:0000313" key="2">
    <source>
        <dbReference type="Proteomes" id="UP000198625"/>
    </source>
</evidence>
<dbReference type="OrthoDB" id="368187at2"/>
<reference evidence="1 2" key="1">
    <citation type="submission" date="2016-10" db="EMBL/GenBank/DDBJ databases">
        <authorList>
            <person name="de Groot N.N."/>
        </authorList>
    </citation>
    <scope>NUCLEOTIDE SEQUENCE [LARGE SCALE GENOMIC DNA]</scope>
    <source>
        <strain evidence="1 2">DSM 21650</strain>
    </source>
</reference>
<dbReference type="AlphaFoldDB" id="A0A1H3NGH0"/>
<dbReference type="Proteomes" id="UP000198625">
    <property type="component" value="Unassembled WGS sequence"/>
</dbReference>
<gene>
    <name evidence="1" type="ORF">SAMN05660462_01118</name>
</gene>
<organism evidence="1 2">
    <name type="scientific">Proteiniborus ethanoligenes</name>
    <dbReference type="NCBI Taxonomy" id="415015"/>
    <lineage>
        <taxon>Bacteria</taxon>
        <taxon>Bacillati</taxon>
        <taxon>Bacillota</taxon>
        <taxon>Clostridia</taxon>
        <taxon>Eubacteriales</taxon>
        <taxon>Proteiniborus</taxon>
    </lineage>
</organism>
<dbReference type="STRING" id="415015.SAMN05660462_01118"/>
<sequence>MLKLSSMPISSVPIWEIGKSMRIIKLFDIKENKREMISIVGGGGKTTTVFKLANELRALDKRVLVTTTTAMYNPSKELYNSLVLLDKHQKIYKDWSKGTIIVLGRCISVENKLLGVDSNVLDELYNEKLFDYILVEADGSKKKPIKAPGSHEPVIPSQTSKTIGVIGMDSLEKSIDENNVHRAELFSQITNSRIGDLITKDIICRLVISKDGLFKGLPLNSKKYLLLNKADREEQIEQAKSIAYMIRKANIIIDGIIAGSMKNERLNMV</sequence>
<dbReference type="NCBIfam" id="TIGR03172">
    <property type="entry name" value="selenium cofactor biosynthesis protein YqeC"/>
    <property type="match status" value="1"/>
</dbReference>
<evidence type="ECO:0000313" key="1">
    <source>
        <dbReference type="EMBL" id="SDY88022.1"/>
    </source>
</evidence>
<dbReference type="InterPro" id="IPR017587">
    <property type="entry name" value="YqeC"/>
</dbReference>
<accession>A0A1H3NGH0</accession>